<dbReference type="PANTHER" id="PTHR43877">
    <property type="entry name" value="AMINOALKYLPHOSPHONATE N-ACETYLTRANSFERASE-RELATED-RELATED"/>
    <property type="match status" value="1"/>
</dbReference>
<dbReference type="PROSITE" id="PS51186">
    <property type="entry name" value="GNAT"/>
    <property type="match status" value="1"/>
</dbReference>
<dbReference type="Gene3D" id="3.40.630.30">
    <property type="match status" value="1"/>
</dbReference>
<evidence type="ECO:0000313" key="4">
    <source>
        <dbReference type="EMBL" id="MCB7388597.1"/>
    </source>
</evidence>
<keyword evidence="2" id="KW-0012">Acyltransferase</keyword>
<organism evidence="4 5">
    <name type="scientific">Bariatricus massiliensis</name>
    <dbReference type="NCBI Taxonomy" id="1745713"/>
    <lineage>
        <taxon>Bacteria</taxon>
        <taxon>Bacillati</taxon>
        <taxon>Bacillota</taxon>
        <taxon>Clostridia</taxon>
        <taxon>Lachnospirales</taxon>
        <taxon>Lachnospiraceae</taxon>
        <taxon>Bariatricus</taxon>
    </lineage>
</organism>
<comment type="caution">
    <text evidence="4">The sequence shown here is derived from an EMBL/GenBank/DDBJ whole genome shotgun (WGS) entry which is preliminary data.</text>
</comment>
<dbReference type="EMBL" id="JAJCIS010000013">
    <property type="protein sequence ID" value="MCB7388597.1"/>
    <property type="molecule type" value="Genomic_DNA"/>
</dbReference>
<evidence type="ECO:0000256" key="2">
    <source>
        <dbReference type="ARBA" id="ARBA00023315"/>
    </source>
</evidence>
<sequence>MSEIIFLRCDGNNKDFIENCRLLDEDLDLRVGKIIKRDKYAQYNLIDKINEAIVVYRGNNPIGGGSIRSYDENTVELKRVFVIPDEQGKGIGTELVSKLIEWAKELGYRKMILETGELLAESCHVYSKLGFKQIPNYGAYVDMPESLCMGKEL</sequence>
<dbReference type="InterPro" id="IPR000182">
    <property type="entry name" value="GNAT_dom"/>
</dbReference>
<protein>
    <submittedName>
        <fullName evidence="4">GNAT family N-acetyltransferase</fullName>
    </submittedName>
</protein>
<dbReference type="SUPFAM" id="SSF55729">
    <property type="entry name" value="Acyl-CoA N-acyltransferases (Nat)"/>
    <property type="match status" value="1"/>
</dbReference>
<dbReference type="Proteomes" id="UP001299546">
    <property type="component" value="Unassembled WGS sequence"/>
</dbReference>
<reference evidence="4 5" key="1">
    <citation type="submission" date="2021-10" db="EMBL/GenBank/DDBJ databases">
        <title>Collection of gut derived symbiotic bacterial strains cultured from healthy donors.</title>
        <authorList>
            <person name="Lin H."/>
            <person name="Littmann E."/>
            <person name="Kohout C."/>
            <person name="Pamer E.G."/>
        </authorList>
    </citation>
    <scope>NUCLEOTIDE SEQUENCE [LARGE SCALE GENOMIC DNA]</scope>
    <source>
        <strain evidence="4 5">DFI.1.165</strain>
    </source>
</reference>
<dbReference type="InterPro" id="IPR050832">
    <property type="entry name" value="Bact_Acetyltransf"/>
</dbReference>
<dbReference type="CDD" id="cd04301">
    <property type="entry name" value="NAT_SF"/>
    <property type="match status" value="1"/>
</dbReference>
<keyword evidence="1" id="KW-0808">Transferase</keyword>
<dbReference type="InterPro" id="IPR016181">
    <property type="entry name" value="Acyl_CoA_acyltransferase"/>
</dbReference>
<proteinExistence type="predicted"/>
<evidence type="ECO:0000259" key="3">
    <source>
        <dbReference type="PROSITE" id="PS51186"/>
    </source>
</evidence>
<dbReference type="PANTHER" id="PTHR43877:SF2">
    <property type="entry name" value="AMINOALKYLPHOSPHONATE N-ACETYLTRANSFERASE-RELATED"/>
    <property type="match status" value="1"/>
</dbReference>
<accession>A0ABS8DJI7</accession>
<keyword evidence="5" id="KW-1185">Reference proteome</keyword>
<name>A0ABS8DJI7_9FIRM</name>
<dbReference type="RefSeq" id="WP_044955026.1">
    <property type="nucleotide sequence ID" value="NZ_JAJCIQ010000013.1"/>
</dbReference>
<gene>
    <name evidence="4" type="ORF">LIZ65_15015</name>
</gene>
<dbReference type="Pfam" id="PF00583">
    <property type="entry name" value="Acetyltransf_1"/>
    <property type="match status" value="1"/>
</dbReference>
<evidence type="ECO:0000313" key="5">
    <source>
        <dbReference type="Proteomes" id="UP001299546"/>
    </source>
</evidence>
<evidence type="ECO:0000256" key="1">
    <source>
        <dbReference type="ARBA" id="ARBA00022679"/>
    </source>
</evidence>
<feature type="domain" description="N-acetyltransferase" evidence="3">
    <location>
        <begin position="4"/>
        <end position="153"/>
    </location>
</feature>